<evidence type="ECO:0000256" key="5">
    <source>
        <dbReference type="ARBA" id="ARBA00022833"/>
    </source>
</evidence>
<dbReference type="AlphaFoldDB" id="A0AAW9Q0C8"/>
<dbReference type="Proteomes" id="UP001333818">
    <property type="component" value="Unassembled WGS sequence"/>
</dbReference>
<dbReference type="NCBIfam" id="TIGR00364">
    <property type="entry name" value="7-cyano-7-deazaguanine synthase QueC"/>
    <property type="match status" value="1"/>
</dbReference>
<dbReference type="Pfam" id="PF06508">
    <property type="entry name" value="QueC"/>
    <property type="match status" value="1"/>
</dbReference>
<keyword evidence="10" id="KW-0671">Queuosine biosynthesis</keyword>
<dbReference type="Gene3D" id="3.40.50.620">
    <property type="entry name" value="HUPs"/>
    <property type="match status" value="1"/>
</dbReference>
<evidence type="ECO:0000256" key="8">
    <source>
        <dbReference type="ARBA" id="ARBA00039149"/>
    </source>
</evidence>
<dbReference type="InterPro" id="IPR018317">
    <property type="entry name" value="QueC"/>
</dbReference>
<feature type="binding site" evidence="10">
    <location>
        <position position="198"/>
    </location>
    <ligand>
        <name>Zn(2+)</name>
        <dbReference type="ChEBI" id="CHEBI:29105"/>
    </ligand>
</feature>
<sequence>MTIKAVVLLSGGLDSSTAAAQAIADGYQPIALSFRYGQKHERELMAAVQIAKHLGIQEHFTVDIDMAQWGGSALTDRAIGVPTEGTSPDVIPVTYVPGRNTVFLAIALSLAEAKGAETIYLGINAVDYSGYPDCRPEYLEAYQKLANLSSKVGIEGKAPRLVAPLIMDSKVDIVRRALQLNVPIAQTWSCYQGGEKPCGVCDSCRIRDRALIEAGRPDLATCRN</sequence>
<name>A0AAW9Q0C8_9CYAN</name>
<evidence type="ECO:0000256" key="9">
    <source>
        <dbReference type="ARBA" id="ARBA00047890"/>
    </source>
</evidence>
<keyword evidence="6 10" id="KW-0067">ATP-binding</keyword>
<comment type="catalytic activity">
    <reaction evidence="9 10">
        <text>7-carboxy-7-carbaguanine + NH4(+) + 2 ATP = 7-cyano-7-carbaguanine + 2 AMP + 2 diphosphate + 2 H(+)</text>
        <dbReference type="Rhea" id="RHEA:27982"/>
        <dbReference type="ChEBI" id="CHEBI:15378"/>
        <dbReference type="ChEBI" id="CHEBI:28938"/>
        <dbReference type="ChEBI" id="CHEBI:30616"/>
        <dbReference type="ChEBI" id="CHEBI:33019"/>
        <dbReference type="ChEBI" id="CHEBI:45075"/>
        <dbReference type="ChEBI" id="CHEBI:61036"/>
        <dbReference type="ChEBI" id="CHEBI:456215"/>
        <dbReference type="EC" id="6.3.4.20"/>
    </reaction>
</comment>
<evidence type="ECO:0000256" key="3">
    <source>
        <dbReference type="ARBA" id="ARBA00022723"/>
    </source>
</evidence>
<evidence type="ECO:0000256" key="7">
    <source>
        <dbReference type="ARBA" id="ARBA00037993"/>
    </source>
</evidence>
<dbReference type="EC" id="6.3.4.20" evidence="8 10"/>
<evidence type="ECO:0000256" key="6">
    <source>
        <dbReference type="ARBA" id="ARBA00022840"/>
    </source>
</evidence>
<comment type="pathway">
    <text evidence="1 10">Purine metabolism; 7-cyano-7-deazaguanine biosynthesis.</text>
</comment>
<keyword evidence="2 10" id="KW-0436">Ligase</keyword>
<comment type="caution">
    <text evidence="11">The sequence shown here is derived from an EMBL/GenBank/DDBJ whole genome shotgun (WGS) entry which is preliminary data.</text>
</comment>
<evidence type="ECO:0000256" key="1">
    <source>
        <dbReference type="ARBA" id="ARBA00005061"/>
    </source>
</evidence>
<dbReference type="InterPro" id="IPR014729">
    <property type="entry name" value="Rossmann-like_a/b/a_fold"/>
</dbReference>
<feature type="binding site" evidence="10">
    <location>
        <begin position="9"/>
        <end position="19"/>
    </location>
    <ligand>
        <name>ATP</name>
        <dbReference type="ChEBI" id="CHEBI:30616"/>
    </ligand>
</feature>
<dbReference type="PANTHER" id="PTHR42914:SF1">
    <property type="entry name" value="7-CYANO-7-DEAZAGUANINE SYNTHASE"/>
    <property type="match status" value="1"/>
</dbReference>
<dbReference type="HAMAP" id="MF_01633">
    <property type="entry name" value="QueC"/>
    <property type="match status" value="1"/>
</dbReference>
<dbReference type="CDD" id="cd01995">
    <property type="entry name" value="QueC-like"/>
    <property type="match status" value="1"/>
</dbReference>
<dbReference type="PANTHER" id="PTHR42914">
    <property type="entry name" value="7-CYANO-7-DEAZAGUANINE SYNTHASE"/>
    <property type="match status" value="1"/>
</dbReference>
<organism evidence="11 12">
    <name type="scientific">Tumidithrix elongata BACA0141</name>
    <dbReference type="NCBI Taxonomy" id="2716417"/>
    <lineage>
        <taxon>Bacteria</taxon>
        <taxon>Bacillati</taxon>
        <taxon>Cyanobacteriota</taxon>
        <taxon>Cyanophyceae</taxon>
        <taxon>Pseudanabaenales</taxon>
        <taxon>Pseudanabaenaceae</taxon>
        <taxon>Tumidithrix</taxon>
        <taxon>Tumidithrix elongata</taxon>
    </lineage>
</organism>
<proteinExistence type="inferred from homology"/>
<dbReference type="GO" id="GO:0008270">
    <property type="term" value="F:zinc ion binding"/>
    <property type="evidence" value="ECO:0007669"/>
    <property type="project" value="UniProtKB-UniRule"/>
</dbReference>
<evidence type="ECO:0000256" key="2">
    <source>
        <dbReference type="ARBA" id="ARBA00022598"/>
    </source>
</evidence>
<feature type="binding site" evidence="10">
    <location>
        <position position="204"/>
    </location>
    <ligand>
        <name>Zn(2+)</name>
        <dbReference type="ChEBI" id="CHEBI:29105"/>
    </ligand>
</feature>
<keyword evidence="4 10" id="KW-0547">Nucleotide-binding</keyword>
<evidence type="ECO:0000256" key="4">
    <source>
        <dbReference type="ARBA" id="ARBA00022741"/>
    </source>
</evidence>
<evidence type="ECO:0000256" key="10">
    <source>
        <dbReference type="HAMAP-Rule" id="MF_01633"/>
    </source>
</evidence>
<evidence type="ECO:0000313" key="11">
    <source>
        <dbReference type="EMBL" id="MEE3717299.1"/>
    </source>
</evidence>
<comment type="cofactor">
    <cofactor evidence="10">
        <name>Zn(2+)</name>
        <dbReference type="ChEBI" id="CHEBI:29105"/>
    </cofactor>
    <text evidence="10">Binds 1 zinc ion per subunit.</text>
</comment>
<dbReference type="EMBL" id="JAZBJZ010000038">
    <property type="protein sequence ID" value="MEE3717299.1"/>
    <property type="molecule type" value="Genomic_DNA"/>
</dbReference>
<dbReference type="PIRSF" id="PIRSF006293">
    <property type="entry name" value="ExsB"/>
    <property type="match status" value="1"/>
</dbReference>
<comment type="similarity">
    <text evidence="7 10">Belongs to the QueC family.</text>
</comment>
<keyword evidence="5 10" id="KW-0862">Zinc</keyword>
<evidence type="ECO:0000313" key="12">
    <source>
        <dbReference type="Proteomes" id="UP001333818"/>
    </source>
</evidence>
<keyword evidence="3 10" id="KW-0479">Metal-binding</keyword>
<dbReference type="GO" id="GO:0016879">
    <property type="term" value="F:ligase activity, forming carbon-nitrogen bonds"/>
    <property type="evidence" value="ECO:0007669"/>
    <property type="project" value="UniProtKB-UniRule"/>
</dbReference>
<protein>
    <recommendedName>
        <fullName evidence="8 10">7-cyano-7-deazaguanine synthase</fullName>
        <ecNumber evidence="8 10">6.3.4.20</ecNumber>
    </recommendedName>
    <alternativeName>
        <fullName evidence="10">7-cyano-7-carbaguanine synthase</fullName>
    </alternativeName>
    <alternativeName>
        <fullName evidence="10">PreQ(0) synthase</fullName>
    </alternativeName>
    <alternativeName>
        <fullName evidence="10">Queuosine biosynthesis protein QueC</fullName>
    </alternativeName>
</protein>
<accession>A0AAW9Q0C8</accession>
<reference evidence="11" key="1">
    <citation type="submission" date="2024-01" db="EMBL/GenBank/DDBJ databases">
        <title>Bank of Algae and Cyanobacteria of the Azores (BACA) strain genomes.</title>
        <authorList>
            <person name="Luz R."/>
            <person name="Cordeiro R."/>
            <person name="Fonseca A."/>
            <person name="Goncalves V."/>
        </authorList>
    </citation>
    <scope>NUCLEOTIDE SEQUENCE</scope>
    <source>
        <strain evidence="11">BACA0141</strain>
    </source>
</reference>
<feature type="binding site" evidence="10">
    <location>
        <position position="190"/>
    </location>
    <ligand>
        <name>Zn(2+)</name>
        <dbReference type="ChEBI" id="CHEBI:29105"/>
    </ligand>
</feature>
<dbReference type="SUPFAM" id="SSF52402">
    <property type="entry name" value="Adenine nucleotide alpha hydrolases-like"/>
    <property type="match status" value="1"/>
</dbReference>
<gene>
    <name evidence="10 11" type="primary">queC</name>
    <name evidence="11" type="ORF">V2H45_11115</name>
</gene>
<keyword evidence="12" id="KW-1185">Reference proteome</keyword>
<feature type="binding site" evidence="10">
    <location>
        <position position="201"/>
    </location>
    <ligand>
        <name>Zn(2+)</name>
        <dbReference type="ChEBI" id="CHEBI:29105"/>
    </ligand>
</feature>
<comment type="function">
    <text evidence="10">Catalyzes the ATP-dependent conversion of 7-carboxy-7-deazaguanine (CDG) to 7-cyano-7-deazaguanine (preQ(0)).</text>
</comment>
<dbReference type="GO" id="GO:0005524">
    <property type="term" value="F:ATP binding"/>
    <property type="evidence" value="ECO:0007669"/>
    <property type="project" value="UniProtKB-UniRule"/>
</dbReference>
<dbReference type="RefSeq" id="WP_330483728.1">
    <property type="nucleotide sequence ID" value="NZ_JAZBJZ010000038.1"/>
</dbReference>
<dbReference type="GO" id="GO:0008616">
    <property type="term" value="P:tRNA queuosine(34) biosynthetic process"/>
    <property type="evidence" value="ECO:0007669"/>
    <property type="project" value="UniProtKB-UniRule"/>
</dbReference>